<dbReference type="PANTHER" id="PTHR46196:SF2">
    <property type="entry name" value="TRANSCRIPTION FACTOR BHLH157"/>
    <property type="match status" value="1"/>
</dbReference>
<protein>
    <recommendedName>
        <fullName evidence="4">BHLH domain-containing protein</fullName>
    </recommendedName>
</protein>
<dbReference type="GO" id="GO:0003700">
    <property type="term" value="F:DNA-binding transcription factor activity"/>
    <property type="evidence" value="ECO:0007669"/>
    <property type="project" value="InterPro"/>
</dbReference>
<evidence type="ECO:0000256" key="2">
    <source>
        <dbReference type="ARBA" id="ARBA00023163"/>
    </source>
</evidence>
<organism evidence="5 6">
    <name type="scientific">Ensete ventricosum</name>
    <name type="common">Abyssinian banana</name>
    <name type="synonym">Musa ensete</name>
    <dbReference type="NCBI Taxonomy" id="4639"/>
    <lineage>
        <taxon>Eukaryota</taxon>
        <taxon>Viridiplantae</taxon>
        <taxon>Streptophyta</taxon>
        <taxon>Embryophyta</taxon>
        <taxon>Tracheophyta</taxon>
        <taxon>Spermatophyta</taxon>
        <taxon>Magnoliopsida</taxon>
        <taxon>Liliopsida</taxon>
        <taxon>Zingiberales</taxon>
        <taxon>Musaceae</taxon>
        <taxon>Ensete</taxon>
    </lineage>
</organism>
<dbReference type="Proteomes" id="UP000287651">
    <property type="component" value="Unassembled WGS sequence"/>
</dbReference>
<name>A0A427B140_ENSVE</name>
<feature type="compositionally biased region" description="Basic and acidic residues" evidence="3">
    <location>
        <begin position="212"/>
        <end position="239"/>
    </location>
</feature>
<feature type="domain" description="BHLH" evidence="4">
    <location>
        <begin position="231"/>
        <end position="258"/>
    </location>
</feature>
<gene>
    <name evidence="5" type="ORF">B296_00019576</name>
</gene>
<dbReference type="GO" id="GO:0046983">
    <property type="term" value="F:protein dimerization activity"/>
    <property type="evidence" value="ECO:0007669"/>
    <property type="project" value="InterPro"/>
</dbReference>
<dbReference type="EMBL" id="AMZH03000755">
    <property type="protein sequence ID" value="RRT82145.1"/>
    <property type="molecule type" value="Genomic_DNA"/>
</dbReference>
<evidence type="ECO:0000313" key="5">
    <source>
        <dbReference type="EMBL" id="RRT82145.1"/>
    </source>
</evidence>
<dbReference type="PANTHER" id="PTHR46196">
    <property type="entry name" value="TRANSCRIPTION FACTOR BHLH155-LIKE ISOFORM X1-RELATED"/>
    <property type="match status" value="1"/>
</dbReference>
<feature type="region of interest" description="Disordered" evidence="3">
    <location>
        <begin position="205"/>
        <end position="239"/>
    </location>
</feature>
<reference evidence="5 6" key="1">
    <citation type="journal article" date="2014" name="Agronomy (Basel)">
        <title>A Draft Genome Sequence for Ensete ventricosum, the Drought-Tolerant Tree Against Hunger.</title>
        <authorList>
            <person name="Harrison J."/>
            <person name="Moore K.A."/>
            <person name="Paszkiewicz K."/>
            <person name="Jones T."/>
            <person name="Grant M."/>
            <person name="Ambacheew D."/>
            <person name="Muzemil S."/>
            <person name="Studholme D.J."/>
        </authorList>
    </citation>
    <scope>NUCLEOTIDE SEQUENCE [LARGE SCALE GENOMIC DNA]</scope>
</reference>
<dbReference type="InterPro" id="IPR011598">
    <property type="entry name" value="bHLH_dom"/>
</dbReference>
<keyword evidence="1" id="KW-0805">Transcription regulation</keyword>
<proteinExistence type="predicted"/>
<evidence type="ECO:0000259" key="4">
    <source>
        <dbReference type="Pfam" id="PF23176"/>
    </source>
</evidence>
<evidence type="ECO:0000256" key="3">
    <source>
        <dbReference type="SAM" id="MobiDB-lite"/>
    </source>
</evidence>
<accession>A0A427B140</accession>
<evidence type="ECO:0000256" key="1">
    <source>
        <dbReference type="ARBA" id="ARBA00023015"/>
    </source>
</evidence>
<sequence>MITGINVKQAENSILAAVNSLVLESKSKENSSISPTQLLSDNDQFNGMELNMRANSLVQELWDGVTMPVGQNSCSDMSAGISDCYSAMETGSIHGTDKGLFSESGLQQLLDAIAGDNVSRTSAYRSSANPISCLNLEHQFSTSVGGPSVYMNQVPSVCAPSMNGASDVLLPHCNPEIVHGTVKQAPSNSNIRLWIDDSCSINTESSVLSQSKKPEEAAKVKKRARPGESTRPRPKDRQQIQDRLNELREIVPNGAKVCLTLFFQIS</sequence>
<dbReference type="AlphaFoldDB" id="A0A427B140"/>
<evidence type="ECO:0000313" key="6">
    <source>
        <dbReference type="Proteomes" id="UP000287651"/>
    </source>
</evidence>
<dbReference type="Pfam" id="PF23176">
    <property type="entry name" value="bHLH_LHW"/>
    <property type="match status" value="1"/>
</dbReference>
<keyword evidence="2" id="KW-0804">Transcription</keyword>
<dbReference type="InterPro" id="IPR043561">
    <property type="entry name" value="LHW-like"/>
</dbReference>
<comment type="caution">
    <text evidence="5">The sequence shown here is derived from an EMBL/GenBank/DDBJ whole genome shotgun (WGS) entry which is preliminary data.</text>
</comment>